<evidence type="ECO:0000256" key="1">
    <source>
        <dbReference type="SAM" id="MobiDB-lite"/>
    </source>
</evidence>
<dbReference type="Proteomes" id="UP000289738">
    <property type="component" value="Chromosome A08"/>
</dbReference>
<evidence type="ECO:0000313" key="3">
    <source>
        <dbReference type="Proteomes" id="UP000289738"/>
    </source>
</evidence>
<name>A0A445BSW3_ARAHY</name>
<reference evidence="2 3" key="1">
    <citation type="submission" date="2019-01" db="EMBL/GenBank/DDBJ databases">
        <title>Sequencing of cultivated peanut Arachis hypogaea provides insights into genome evolution and oil improvement.</title>
        <authorList>
            <person name="Chen X."/>
        </authorList>
    </citation>
    <scope>NUCLEOTIDE SEQUENCE [LARGE SCALE GENOMIC DNA]</scope>
    <source>
        <strain evidence="3">cv. Fuhuasheng</strain>
        <tissue evidence="2">Leaves</tissue>
    </source>
</reference>
<dbReference type="AlphaFoldDB" id="A0A445BSW3"/>
<sequence length="269" mass="30868">MKVFSSIGLVNKVENNVEEGVHRHMVGVVDNHKNNHHNHWISIHHGLVQIHSMPEDVVAMKIGVLCFCVRQKAANFMFRFMSAEGKPYLINTAYSPSKVRYEWYVDSLRGLSQEMADWAGRFNKEIWLQHCDGGRRFGHMTTNLSECIHIVLKGTRCLLISSIIRCTLVRLQKLFVTKGREAQAQLTAENYFSQRLMAAVEKNRESIPKMHVTHYDRQASVFVVEELEPFEGWSQEEEESHDGGTNAWSGGYSIDDDDDDDDDRGRKAN</sequence>
<proteinExistence type="predicted"/>
<accession>A0A445BSW3</accession>
<evidence type="ECO:0000313" key="2">
    <source>
        <dbReference type="EMBL" id="RYR41800.1"/>
    </source>
</evidence>
<gene>
    <name evidence="2" type="ORF">Ahy_A08g038221</name>
</gene>
<feature type="region of interest" description="Disordered" evidence="1">
    <location>
        <begin position="232"/>
        <end position="269"/>
    </location>
</feature>
<organism evidence="2 3">
    <name type="scientific">Arachis hypogaea</name>
    <name type="common">Peanut</name>
    <dbReference type="NCBI Taxonomy" id="3818"/>
    <lineage>
        <taxon>Eukaryota</taxon>
        <taxon>Viridiplantae</taxon>
        <taxon>Streptophyta</taxon>
        <taxon>Embryophyta</taxon>
        <taxon>Tracheophyta</taxon>
        <taxon>Spermatophyta</taxon>
        <taxon>Magnoliopsida</taxon>
        <taxon>eudicotyledons</taxon>
        <taxon>Gunneridae</taxon>
        <taxon>Pentapetalae</taxon>
        <taxon>rosids</taxon>
        <taxon>fabids</taxon>
        <taxon>Fabales</taxon>
        <taxon>Fabaceae</taxon>
        <taxon>Papilionoideae</taxon>
        <taxon>50 kb inversion clade</taxon>
        <taxon>dalbergioids sensu lato</taxon>
        <taxon>Dalbergieae</taxon>
        <taxon>Pterocarpus clade</taxon>
        <taxon>Arachis</taxon>
    </lineage>
</organism>
<dbReference type="EMBL" id="SDMP01000008">
    <property type="protein sequence ID" value="RYR41800.1"/>
    <property type="molecule type" value="Genomic_DNA"/>
</dbReference>
<protein>
    <submittedName>
        <fullName evidence="2">Uncharacterized protein</fullName>
    </submittedName>
</protein>
<keyword evidence="3" id="KW-1185">Reference proteome</keyword>
<comment type="caution">
    <text evidence="2">The sequence shown here is derived from an EMBL/GenBank/DDBJ whole genome shotgun (WGS) entry which is preliminary data.</text>
</comment>